<dbReference type="GO" id="GO:1901238">
    <property type="term" value="F:ABC-type tungstate transporter activity"/>
    <property type="evidence" value="ECO:0007669"/>
    <property type="project" value="UniProtKB-EC"/>
</dbReference>
<dbReference type="GO" id="GO:0005315">
    <property type="term" value="F:phosphate transmembrane transporter activity"/>
    <property type="evidence" value="ECO:0007669"/>
    <property type="project" value="InterPro"/>
</dbReference>
<dbReference type="Pfam" id="PF00005">
    <property type="entry name" value="ABC_tran"/>
    <property type="match status" value="1"/>
</dbReference>
<comment type="catalytic activity">
    <reaction evidence="10">
        <text>tungstate(in) + ATP + H2O = tungstate(out) + ADP + phosphate + H(+)</text>
        <dbReference type="Rhea" id="RHEA:35027"/>
        <dbReference type="ChEBI" id="CHEBI:15377"/>
        <dbReference type="ChEBI" id="CHEBI:15378"/>
        <dbReference type="ChEBI" id="CHEBI:30616"/>
        <dbReference type="ChEBI" id="CHEBI:43474"/>
        <dbReference type="ChEBI" id="CHEBI:46502"/>
        <dbReference type="ChEBI" id="CHEBI:456216"/>
        <dbReference type="EC" id="7.3.2.6"/>
    </reaction>
</comment>
<gene>
    <name evidence="13" type="ORF">C7452_0882</name>
</gene>
<evidence type="ECO:0000313" key="13">
    <source>
        <dbReference type="EMBL" id="REE28857.1"/>
    </source>
</evidence>
<keyword evidence="4" id="KW-0547">Nucleotide-binding</keyword>
<dbReference type="GO" id="GO:0035435">
    <property type="term" value="P:phosphate ion transmembrane transport"/>
    <property type="evidence" value="ECO:0007669"/>
    <property type="project" value="InterPro"/>
</dbReference>
<evidence type="ECO:0000256" key="1">
    <source>
        <dbReference type="ARBA" id="ARBA00004202"/>
    </source>
</evidence>
<name>A0A371NEC7_9EURY</name>
<dbReference type="InterPro" id="IPR027417">
    <property type="entry name" value="P-loop_NTPase"/>
</dbReference>
<dbReference type="InterPro" id="IPR008995">
    <property type="entry name" value="Mo/tungstate-bd_C_term_dom"/>
</dbReference>
<dbReference type="GO" id="GO:0005886">
    <property type="term" value="C:plasma membrane"/>
    <property type="evidence" value="ECO:0007669"/>
    <property type="project" value="UniProtKB-SubCell"/>
</dbReference>
<comment type="subunit">
    <text evidence="7">The complex is composed of two ATP-binding proteins (WtpC), two transmembrane proteins (WtpB) and a solute-binding protein (WtpA).</text>
</comment>
<evidence type="ECO:0000256" key="9">
    <source>
        <dbReference type="ARBA" id="ARBA00041133"/>
    </source>
</evidence>
<evidence type="ECO:0000259" key="12">
    <source>
        <dbReference type="PROSITE" id="PS51866"/>
    </source>
</evidence>
<dbReference type="InterPro" id="IPR003439">
    <property type="entry name" value="ABC_transporter-like_ATP-bd"/>
</dbReference>
<evidence type="ECO:0000256" key="6">
    <source>
        <dbReference type="ARBA" id="ARBA00038307"/>
    </source>
</evidence>
<comment type="similarity">
    <text evidence="6">Belongs to the ABC transporter superfamily. Sulfate/tungstate importer (TC 3.A.1.6) family.</text>
</comment>
<dbReference type="GO" id="GO:0005524">
    <property type="term" value="F:ATP binding"/>
    <property type="evidence" value="ECO:0007669"/>
    <property type="project" value="UniProtKB-KW"/>
</dbReference>
<dbReference type="GO" id="GO:0015689">
    <property type="term" value="P:molybdate ion transport"/>
    <property type="evidence" value="ECO:0007669"/>
    <property type="project" value="InterPro"/>
</dbReference>
<dbReference type="InterPro" id="IPR003593">
    <property type="entry name" value="AAA+_ATPase"/>
</dbReference>
<organism evidence="13 14">
    <name type="scientific">Methanothermobacter defluvii</name>
    <dbReference type="NCBI Taxonomy" id="49339"/>
    <lineage>
        <taxon>Archaea</taxon>
        <taxon>Methanobacteriati</taxon>
        <taxon>Methanobacteriota</taxon>
        <taxon>Methanomada group</taxon>
        <taxon>Methanobacteria</taxon>
        <taxon>Methanobacteriales</taxon>
        <taxon>Methanobacteriaceae</taxon>
        <taxon>Methanothermobacter</taxon>
    </lineage>
</organism>
<dbReference type="Proteomes" id="UP000256864">
    <property type="component" value="Unassembled WGS sequence"/>
</dbReference>
<comment type="subcellular location">
    <subcellularLocation>
        <location evidence="1">Cell membrane</location>
        <topology evidence="1">Peripheral membrane protein</topology>
    </subcellularLocation>
</comment>
<evidence type="ECO:0000256" key="2">
    <source>
        <dbReference type="ARBA" id="ARBA00022448"/>
    </source>
</evidence>
<dbReference type="SUPFAM" id="SSF52540">
    <property type="entry name" value="P-loop containing nucleoside triphosphate hydrolases"/>
    <property type="match status" value="1"/>
</dbReference>
<dbReference type="PROSITE" id="PS51866">
    <property type="entry name" value="MOP"/>
    <property type="match status" value="1"/>
</dbReference>
<keyword evidence="2" id="KW-0813">Transport</keyword>
<dbReference type="GO" id="GO:0016887">
    <property type="term" value="F:ATP hydrolysis activity"/>
    <property type="evidence" value="ECO:0007669"/>
    <property type="project" value="InterPro"/>
</dbReference>
<dbReference type="EC" id="7.3.2.6" evidence="8"/>
<feature type="domain" description="ABC transporter" evidence="11">
    <location>
        <begin position="4"/>
        <end position="228"/>
    </location>
</feature>
<dbReference type="InterPro" id="IPR005670">
    <property type="entry name" value="PstB-like"/>
</dbReference>
<dbReference type="PANTHER" id="PTHR42781:SF4">
    <property type="entry name" value="SPERMIDINE_PUTRESCINE IMPORT ATP-BINDING PROTEIN POTA"/>
    <property type="match status" value="1"/>
</dbReference>
<dbReference type="PANTHER" id="PTHR42781">
    <property type="entry name" value="SPERMIDINE/PUTRESCINE IMPORT ATP-BINDING PROTEIN POTA"/>
    <property type="match status" value="1"/>
</dbReference>
<dbReference type="PROSITE" id="PS00211">
    <property type="entry name" value="ABC_TRANSPORTER_1"/>
    <property type="match status" value="1"/>
</dbReference>
<dbReference type="SUPFAM" id="SSF50331">
    <property type="entry name" value="MOP-like"/>
    <property type="match status" value="1"/>
</dbReference>
<dbReference type="Gene3D" id="2.40.50.100">
    <property type="match status" value="1"/>
</dbReference>
<reference evidence="13 14" key="1">
    <citation type="submission" date="2018-07" db="EMBL/GenBank/DDBJ databases">
        <title>Genomic Encyclopedia of Type Strains, Phase IV (KMG-IV): sequencing the most valuable type-strain genomes for metagenomic binning, comparative biology and taxonomic classification.</title>
        <authorList>
            <person name="Goeker M."/>
        </authorList>
    </citation>
    <scope>NUCLEOTIDE SEQUENCE [LARGE SCALE GENOMIC DNA]</scope>
    <source>
        <strain evidence="13 14">DSM 7466</strain>
    </source>
</reference>
<dbReference type="InterPro" id="IPR005116">
    <property type="entry name" value="Transp-assoc_OB_typ1"/>
</dbReference>
<evidence type="ECO:0000256" key="7">
    <source>
        <dbReference type="ARBA" id="ARBA00038781"/>
    </source>
</evidence>
<keyword evidence="3" id="KW-0500">Molybdenum</keyword>
<dbReference type="EMBL" id="QREL01000001">
    <property type="protein sequence ID" value="REE28857.1"/>
    <property type="molecule type" value="Genomic_DNA"/>
</dbReference>
<dbReference type="SMART" id="SM00382">
    <property type="entry name" value="AAA"/>
    <property type="match status" value="1"/>
</dbReference>
<protein>
    <recommendedName>
        <fullName evidence="9">Molybdate/tungstate import ATP-binding protein WtpC</fullName>
        <ecNumber evidence="8">7.3.2.6</ecNumber>
    </recommendedName>
</protein>
<keyword evidence="14" id="KW-1185">Reference proteome</keyword>
<dbReference type="RefSeq" id="WP_245942833.1">
    <property type="nucleotide sequence ID" value="NZ_QREL01000001.1"/>
</dbReference>
<proteinExistence type="inferred from homology"/>
<dbReference type="InterPro" id="IPR017871">
    <property type="entry name" value="ABC_transporter-like_CS"/>
</dbReference>
<evidence type="ECO:0000256" key="10">
    <source>
        <dbReference type="ARBA" id="ARBA00047936"/>
    </source>
</evidence>
<evidence type="ECO:0000256" key="4">
    <source>
        <dbReference type="ARBA" id="ARBA00022741"/>
    </source>
</evidence>
<dbReference type="InterPro" id="IPR004606">
    <property type="entry name" value="Mop_domain"/>
</dbReference>
<dbReference type="InterPro" id="IPR050093">
    <property type="entry name" value="ABC_SmlMolc_Importer"/>
</dbReference>
<dbReference type="CDD" id="cd03260">
    <property type="entry name" value="ABC_PstB_phosphate_transporter"/>
    <property type="match status" value="1"/>
</dbReference>
<feature type="domain" description="Mop" evidence="12">
    <location>
        <begin position="282"/>
        <end position="347"/>
    </location>
</feature>
<sequence length="347" mass="38288">MHVIELSGITKSYGDIKVLEDVNLKVREGETLGIIGPTGAGKSTLLRIMDLLERPDEGEILFMGRNVDDLKPLEVRRRMGMVFQNTPVFRGTVAESILYGPRIRGERPDESEMKDVLGTVGLEGYESRKTTELSGGERQRLALAQVLINRPDVVLLDEATSSLDPISRSRMEDVIAELDVTVIFTTHDLLQGQKLADRIAILNRSILQTGKPREIFKKPASRFVAEFVGARNILMGRAHITAEGISIIECDGISIYSSERATGDVSVTIRPEDITVSWRRMDSSALNQLEGRVLAVRDAGSVQHLEVRCGGETLTVHLTGKSLNDMGITTGSRVWIEFKASAVHVIR</sequence>
<evidence type="ECO:0000256" key="8">
    <source>
        <dbReference type="ARBA" id="ARBA00039025"/>
    </source>
</evidence>
<keyword evidence="5 13" id="KW-0067">ATP-binding</keyword>
<evidence type="ECO:0000313" key="14">
    <source>
        <dbReference type="Proteomes" id="UP000256864"/>
    </source>
</evidence>
<evidence type="ECO:0000256" key="5">
    <source>
        <dbReference type="ARBA" id="ARBA00022840"/>
    </source>
</evidence>
<dbReference type="Pfam" id="PF03459">
    <property type="entry name" value="TOBE"/>
    <property type="match status" value="1"/>
</dbReference>
<dbReference type="AlphaFoldDB" id="A0A371NEC7"/>
<evidence type="ECO:0000256" key="3">
    <source>
        <dbReference type="ARBA" id="ARBA00022505"/>
    </source>
</evidence>
<dbReference type="Gene3D" id="3.40.50.300">
    <property type="entry name" value="P-loop containing nucleotide triphosphate hydrolases"/>
    <property type="match status" value="1"/>
</dbReference>
<dbReference type="GeneID" id="77402899"/>
<comment type="caution">
    <text evidence="13">The sequence shown here is derived from an EMBL/GenBank/DDBJ whole genome shotgun (WGS) entry which is preliminary data.</text>
</comment>
<accession>A0A371NEC7</accession>
<dbReference type="PROSITE" id="PS50893">
    <property type="entry name" value="ABC_TRANSPORTER_2"/>
    <property type="match status" value="1"/>
</dbReference>
<evidence type="ECO:0000259" key="11">
    <source>
        <dbReference type="PROSITE" id="PS50893"/>
    </source>
</evidence>